<evidence type="ECO:0000256" key="1">
    <source>
        <dbReference type="ARBA" id="ARBA00010062"/>
    </source>
</evidence>
<dbReference type="Proteomes" id="UP001365405">
    <property type="component" value="Unassembled WGS sequence"/>
</dbReference>
<dbReference type="EMBL" id="JBBUTH010000011">
    <property type="protein sequence ID" value="MEK8053462.1"/>
    <property type="molecule type" value="Genomic_DNA"/>
</dbReference>
<accession>A0ABU9CSC8</accession>
<dbReference type="CDD" id="cd06326">
    <property type="entry name" value="PBP1_ABC_ligand_binding-like"/>
    <property type="match status" value="1"/>
</dbReference>
<comment type="caution">
    <text evidence="4">The sequence shown here is derived from an EMBL/GenBank/DDBJ whole genome shotgun (WGS) entry which is preliminary data.</text>
</comment>
<name>A0ABU9CSC8_9BURK</name>
<dbReference type="PROSITE" id="PS51318">
    <property type="entry name" value="TAT"/>
    <property type="match status" value="1"/>
</dbReference>
<dbReference type="PANTHER" id="PTHR47235">
    <property type="entry name" value="BLR6548 PROTEIN"/>
    <property type="match status" value="1"/>
</dbReference>
<comment type="similarity">
    <text evidence="1">Belongs to the leucine-binding protein family.</text>
</comment>
<dbReference type="Gene3D" id="3.40.50.2300">
    <property type="match status" value="2"/>
</dbReference>
<evidence type="ECO:0000256" key="2">
    <source>
        <dbReference type="ARBA" id="ARBA00022729"/>
    </source>
</evidence>
<dbReference type="Pfam" id="PF13458">
    <property type="entry name" value="Peripla_BP_6"/>
    <property type="match status" value="1"/>
</dbReference>
<dbReference type="InterPro" id="IPR028082">
    <property type="entry name" value="Peripla_BP_I"/>
</dbReference>
<dbReference type="InterPro" id="IPR006311">
    <property type="entry name" value="TAT_signal"/>
</dbReference>
<dbReference type="SUPFAM" id="SSF53822">
    <property type="entry name" value="Periplasmic binding protein-like I"/>
    <property type="match status" value="1"/>
</dbReference>
<dbReference type="InterPro" id="IPR028081">
    <property type="entry name" value="Leu-bd"/>
</dbReference>
<evidence type="ECO:0000313" key="4">
    <source>
        <dbReference type="EMBL" id="MEK8053462.1"/>
    </source>
</evidence>
<reference evidence="4 5" key="1">
    <citation type="submission" date="2024-04" db="EMBL/GenBank/DDBJ databases">
        <title>Novel species of the genus Ideonella isolated from streams.</title>
        <authorList>
            <person name="Lu H."/>
        </authorList>
    </citation>
    <scope>NUCLEOTIDE SEQUENCE [LARGE SCALE GENOMIC DNA]</scope>
    <source>
        <strain evidence="4 5">DXS22W</strain>
    </source>
</reference>
<feature type="domain" description="Leucine-binding protein" evidence="3">
    <location>
        <begin position="34"/>
        <end position="365"/>
    </location>
</feature>
<protein>
    <submittedName>
        <fullName evidence="4">ABC transporter substrate-binding protein</fullName>
    </submittedName>
</protein>
<organism evidence="4 5">
    <name type="scientific">Pseudaquabacterium inlustre</name>
    <dbReference type="NCBI Taxonomy" id="2984192"/>
    <lineage>
        <taxon>Bacteria</taxon>
        <taxon>Pseudomonadati</taxon>
        <taxon>Pseudomonadota</taxon>
        <taxon>Betaproteobacteria</taxon>
        <taxon>Burkholderiales</taxon>
        <taxon>Sphaerotilaceae</taxon>
        <taxon>Pseudaquabacterium</taxon>
    </lineage>
</organism>
<sequence length="383" mass="40714">MRSLSFPSRRQALQRLGGLGALAAAPAFGQPERPIVLGQSAAITGPAAQLGLQMHQGARLVFDAVNAAGGINGRPVELRLVDDGYEPERCKANTDKFIQDEVFALFGYVGTPTALAALPAVTAAQVPFIAPFTGAQALREPFNRNVFHVRASYFDETALIVRHLAGLRLHKIAVFRQNDSYGQAGLDGVQRALAAIGREPLAVGTVERNSVNVAAAVQAIVARQPEAVVLISAYKSCAAFIRAARAAGYGGLFYNVSFVGTQALIDELGKEARGVQVSQVMPSPFSTTNGASREYLEAIRQAGGKHQPNYSGMEGFVGARVLVEGLRRAAASAKTLNREALVSALENLRLDFGGFTVAFGPRQHVGSSFVELTLLTEDGKVRR</sequence>
<evidence type="ECO:0000313" key="5">
    <source>
        <dbReference type="Proteomes" id="UP001365405"/>
    </source>
</evidence>
<keyword evidence="5" id="KW-1185">Reference proteome</keyword>
<dbReference type="PANTHER" id="PTHR47235:SF1">
    <property type="entry name" value="BLR6548 PROTEIN"/>
    <property type="match status" value="1"/>
</dbReference>
<dbReference type="RefSeq" id="WP_341413193.1">
    <property type="nucleotide sequence ID" value="NZ_JBBUTH010000011.1"/>
</dbReference>
<keyword evidence="2" id="KW-0732">Signal</keyword>
<evidence type="ECO:0000259" key="3">
    <source>
        <dbReference type="Pfam" id="PF13458"/>
    </source>
</evidence>
<proteinExistence type="inferred from homology"/>
<gene>
    <name evidence="4" type="ORF">AACH10_24605</name>
</gene>